<protein>
    <submittedName>
        <fullName evidence="1">Uncharacterized protein</fullName>
    </submittedName>
</protein>
<reference evidence="1" key="1">
    <citation type="submission" date="2021-02" db="EMBL/GenBank/DDBJ databases">
        <title>Fulvivirga sp. S481 isolated from sea water.</title>
        <authorList>
            <person name="Bae S.S."/>
            <person name="Baek K."/>
        </authorList>
    </citation>
    <scope>NUCLEOTIDE SEQUENCE</scope>
    <source>
        <strain evidence="1">S481</strain>
    </source>
</reference>
<name>A0A974WFV3_9BACT</name>
<sequence length="334" mass="37309">MYLLQKKFNVLAFFVGVLITANSYGQGCSDAGFCTMGAMKPSQIYTKKINFKLRSAEFSYGQGNTTISPKITAATVDLTFGINEVTSFQLKVPYYWVTGNLGETSGLSDISYSVTRNVYSTEQFHINATLGGKIPTNASDLDSDVKSQFITDGLPEGTSTDLPMYYQTSLGSWDLVAGASYISQKWMFATGIQIALTENENDFRYEQWAEYPDDNYLRDNFLANDLKRGTDVMLRVERAFHFSKWDIRAGLLPIFRITKDEILDTRAGSPTEGQRIKVDKTTGLAMTALLNVAYHFNTNNSISGIYGQKITDRDVNPDGLTRDNVFSIGYVVRF</sequence>
<dbReference type="Proteomes" id="UP000662783">
    <property type="component" value="Chromosome"/>
</dbReference>
<evidence type="ECO:0000313" key="2">
    <source>
        <dbReference type="Proteomes" id="UP000662783"/>
    </source>
</evidence>
<gene>
    <name evidence="1" type="ORF">JR347_11695</name>
</gene>
<dbReference type="KEGG" id="fuv:JR347_11695"/>
<dbReference type="EMBL" id="CP070608">
    <property type="protein sequence ID" value="QSE96272.1"/>
    <property type="molecule type" value="Genomic_DNA"/>
</dbReference>
<accession>A0A974WFV3</accession>
<dbReference type="AlphaFoldDB" id="A0A974WFV3"/>
<proteinExistence type="predicted"/>
<keyword evidence="2" id="KW-1185">Reference proteome</keyword>
<evidence type="ECO:0000313" key="1">
    <source>
        <dbReference type="EMBL" id="QSE96272.1"/>
    </source>
</evidence>
<organism evidence="1 2">
    <name type="scientific">Fulvivirga lutea</name>
    <dbReference type="NCBI Taxonomy" id="2810512"/>
    <lineage>
        <taxon>Bacteria</taxon>
        <taxon>Pseudomonadati</taxon>
        <taxon>Bacteroidota</taxon>
        <taxon>Cytophagia</taxon>
        <taxon>Cytophagales</taxon>
        <taxon>Fulvivirgaceae</taxon>
        <taxon>Fulvivirga</taxon>
    </lineage>
</organism>
<dbReference type="RefSeq" id="WP_205720789.1">
    <property type="nucleotide sequence ID" value="NZ_CP070608.1"/>
</dbReference>